<evidence type="ECO:0000313" key="2">
    <source>
        <dbReference type="Proteomes" id="UP000181992"/>
    </source>
</evidence>
<dbReference type="AlphaFoldDB" id="A0A1J4UZZ8"/>
<proteinExistence type="predicted"/>
<protein>
    <submittedName>
        <fullName evidence="1">Uncharacterized protein</fullName>
    </submittedName>
</protein>
<dbReference type="Proteomes" id="UP000181992">
    <property type="component" value="Unassembled WGS sequence"/>
</dbReference>
<comment type="caution">
    <text evidence="1">The sequence shown here is derived from an EMBL/GenBank/DDBJ whole genome shotgun (WGS) entry which is preliminary data.</text>
</comment>
<dbReference type="STRING" id="1805281.AUJ77_02900"/>
<organism evidence="1 2">
    <name type="scientific">Candidatus Nomurabacteria bacterium CG1_02_43_90</name>
    <dbReference type="NCBI Taxonomy" id="1805281"/>
    <lineage>
        <taxon>Bacteria</taxon>
        <taxon>Candidatus Nomuraibacteriota</taxon>
    </lineage>
</organism>
<reference evidence="1 2" key="1">
    <citation type="journal article" date="2016" name="Environ. Microbiol.">
        <title>Genomic resolution of a cold subsurface aquifer community provides metabolic insights for novel microbes adapted to high CO concentrations.</title>
        <authorList>
            <person name="Probst A.J."/>
            <person name="Castelle C.J."/>
            <person name="Singh A."/>
            <person name="Brown C.T."/>
            <person name="Anantharaman K."/>
            <person name="Sharon I."/>
            <person name="Hug L.A."/>
            <person name="Burstein D."/>
            <person name="Emerson J.B."/>
            <person name="Thomas B.C."/>
            <person name="Banfield J.F."/>
        </authorList>
    </citation>
    <scope>NUCLEOTIDE SEQUENCE [LARGE SCALE GENOMIC DNA]</scope>
    <source>
        <strain evidence="1">CG1_02_43_90</strain>
    </source>
</reference>
<sequence>MKTNNNRVLFGVPPFPVAGKVQFICPQPKIGNDKVRLAFLSQIFYIERRQGGEANRGSEVYSFLEESSLLEKCLTLQALEVIKRMTSVEDITTHYFAWRSIIFENGIFKVPCLSRYNNALVIFWVWLGNGIPRDTPIFYF</sequence>
<dbReference type="EMBL" id="MNVN01000016">
    <property type="protein sequence ID" value="OIO30498.1"/>
    <property type="molecule type" value="Genomic_DNA"/>
</dbReference>
<name>A0A1J4UZZ8_9BACT</name>
<evidence type="ECO:0000313" key="1">
    <source>
        <dbReference type="EMBL" id="OIO30498.1"/>
    </source>
</evidence>
<gene>
    <name evidence="1" type="ORF">AUJ77_02900</name>
</gene>
<accession>A0A1J4UZZ8</accession>